<feature type="signal peptide" evidence="1">
    <location>
        <begin position="1"/>
        <end position="24"/>
    </location>
</feature>
<evidence type="ECO:0000313" key="2">
    <source>
        <dbReference type="EMBL" id="MFD1659017.1"/>
    </source>
</evidence>
<sequence>MHLRTRAGTALGAAVLLVAALAAAPGHLPALGAHPRGGCRFKVLCGTVQNNTTRSLKICLSWDFRGADQAYQPEDHCGSVAYIRPYAVYGVPQLKDVDAFYIPNGTAYYGLYSGIPKRWTHTGSGWWKFGDSTSVQIDWTA</sequence>
<gene>
    <name evidence="2" type="ORF">ACFSL4_12550</name>
</gene>
<keyword evidence="1" id="KW-0732">Signal</keyword>
<comment type="caution">
    <text evidence="2">The sequence shown here is derived from an EMBL/GenBank/DDBJ whole genome shotgun (WGS) entry which is preliminary data.</text>
</comment>
<evidence type="ECO:0000256" key="1">
    <source>
        <dbReference type="SAM" id="SignalP"/>
    </source>
</evidence>
<dbReference type="EMBL" id="JBHUDX010000030">
    <property type="protein sequence ID" value="MFD1659017.1"/>
    <property type="molecule type" value="Genomic_DNA"/>
</dbReference>
<name>A0ABW4IQJ2_9ACTN</name>
<accession>A0ABW4IQJ2</accession>
<reference evidence="3" key="1">
    <citation type="journal article" date="2019" name="Int. J. Syst. Evol. Microbiol.">
        <title>The Global Catalogue of Microorganisms (GCM) 10K type strain sequencing project: providing services to taxonomists for standard genome sequencing and annotation.</title>
        <authorList>
            <consortium name="The Broad Institute Genomics Platform"/>
            <consortium name="The Broad Institute Genome Sequencing Center for Infectious Disease"/>
            <person name="Wu L."/>
            <person name="Ma J."/>
        </authorList>
    </citation>
    <scope>NUCLEOTIDE SEQUENCE [LARGE SCALE GENOMIC DNA]</scope>
    <source>
        <strain evidence="3">CGMCC 1.12470</strain>
    </source>
</reference>
<evidence type="ECO:0008006" key="4">
    <source>
        <dbReference type="Google" id="ProtNLM"/>
    </source>
</evidence>
<evidence type="ECO:0000313" key="3">
    <source>
        <dbReference type="Proteomes" id="UP001597261"/>
    </source>
</evidence>
<dbReference type="RefSeq" id="WP_381081670.1">
    <property type="nucleotide sequence ID" value="NZ_JBHUDX010000030.1"/>
</dbReference>
<protein>
    <recommendedName>
        <fullName evidence="4">Peptidase inhibitor family I36 protein</fullName>
    </recommendedName>
</protein>
<proteinExistence type="predicted"/>
<feature type="chain" id="PRO_5045615439" description="Peptidase inhibitor family I36 protein" evidence="1">
    <location>
        <begin position="25"/>
        <end position="141"/>
    </location>
</feature>
<dbReference type="Proteomes" id="UP001597261">
    <property type="component" value="Unassembled WGS sequence"/>
</dbReference>
<organism evidence="2 3">
    <name type="scientific">Streptomyces caeni</name>
    <dbReference type="NCBI Taxonomy" id="2307231"/>
    <lineage>
        <taxon>Bacteria</taxon>
        <taxon>Bacillati</taxon>
        <taxon>Actinomycetota</taxon>
        <taxon>Actinomycetes</taxon>
        <taxon>Kitasatosporales</taxon>
        <taxon>Streptomycetaceae</taxon>
        <taxon>Streptomyces</taxon>
    </lineage>
</organism>
<keyword evidence="3" id="KW-1185">Reference proteome</keyword>